<dbReference type="EMBL" id="QGKX02001290">
    <property type="protein sequence ID" value="KAF3536282.1"/>
    <property type="molecule type" value="Genomic_DNA"/>
</dbReference>
<dbReference type="AlphaFoldDB" id="A0A8S9Q9C9"/>
<name>A0A8S9Q9C9_BRACR</name>
<reference evidence="1" key="1">
    <citation type="submission" date="2019-12" db="EMBL/GenBank/DDBJ databases">
        <title>Genome sequencing and annotation of Brassica cretica.</title>
        <authorList>
            <person name="Studholme D.J."/>
            <person name="Sarris P."/>
        </authorList>
    </citation>
    <scope>NUCLEOTIDE SEQUENCE</scope>
    <source>
        <strain evidence="1">PFS-109/04</strain>
        <tissue evidence="1">Leaf</tissue>
    </source>
</reference>
<accession>A0A8S9Q9C9</accession>
<evidence type="ECO:0000313" key="1">
    <source>
        <dbReference type="EMBL" id="KAF3536282.1"/>
    </source>
</evidence>
<dbReference type="Proteomes" id="UP000712600">
    <property type="component" value="Unassembled WGS sequence"/>
</dbReference>
<organism evidence="1 2">
    <name type="scientific">Brassica cretica</name>
    <name type="common">Mustard</name>
    <dbReference type="NCBI Taxonomy" id="69181"/>
    <lineage>
        <taxon>Eukaryota</taxon>
        <taxon>Viridiplantae</taxon>
        <taxon>Streptophyta</taxon>
        <taxon>Embryophyta</taxon>
        <taxon>Tracheophyta</taxon>
        <taxon>Spermatophyta</taxon>
        <taxon>Magnoliopsida</taxon>
        <taxon>eudicotyledons</taxon>
        <taxon>Gunneridae</taxon>
        <taxon>Pentapetalae</taxon>
        <taxon>rosids</taxon>
        <taxon>malvids</taxon>
        <taxon>Brassicales</taxon>
        <taxon>Brassicaceae</taxon>
        <taxon>Brassiceae</taxon>
        <taxon>Brassica</taxon>
    </lineage>
</organism>
<evidence type="ECO:0000313" key="2">
    <source>
        <dbReference type="Proteomes" id="UP000712600"/>
    </source>
</evidence>
<comment type="caution">
    <text evidence="1">The sequence shown here is derived from an EMBL/GenBank/DDBJ whole genome shotgun (WGS) entry which is preliminary data.</text>
</comment>
<proteinExistence type="predicted"/>
<protein>
    <submittedName>
        <fullName evidence="1">Uncharacterized protein</fullName>
    </submittedName>
</protein>
<sequence length="54" mass="6293">MLMLPVVPKKNVMPLLFLSDVRPGYENESINFPQLLRYENESNYEMLGVLYTGE</sequence>
<gene>
    <name evidence="1" type="ORF">F2Q69_00021148</name>
</gene>